<feature type="non-terminal residue" evidence="1">
    <location>
        <position position="62"/>
    </location>
</feature>
<protein>
    <submittedName>
        <fullName evidence="1">Uncharacterized protein</fullName>
    </submittedName>
</protein>
<accession>A0A382WY92</accession>
<proteinExistence type="predicted"/>
<gene>
    <name evidence="1" type="ORF">METZ01_LOCUS416760</name>
</gene>
<organism evidence="1">
    <name type="scientific">marine metagenome</name>
    <dbReference type="NCBI Taxonomy" id="408172"/>
    <lineage>
        <taxon>unclassified sequences</taxon>
        <taxon>metagenomes</taxon>
        <taxon>ecological metagenomes</taxon>
    </lineage>
</organism>
<sequence>MKISLFLVGSTLITWVSLSFAQTAEDYVVPRTEWGQPDLQGVWNFNSSTPMQRPERFGAREF</sequence>
<dbReference type="AlphaFoldDB" id="A0A382WY92"/>
<name>A0A382WY92_9ZZZZ</name>
<reference evidence="1" key="1">
    <citation type="submission" date="2018-05" db="EMBL/GenBank/DDBJ databases">
        <authorList>
            <person name="Lanie J.A."/>
            <person name="Ng W.-L."/>
            <person name="Kazmierczak K.M."/>
            <person name="Andrzejewski T.M."/>
            <person name="Davidsen T.M."/>
            <person name="Wayne K.J."/>
            <person name="Tettelin H."/>
            <person name="Glass J.I."/>
            <person name="Rusch D."/>
            <person name="Podicherti R."/>
            <person name="Tsui H.-C.T."/>
            <person name="Winkler M.E."/>
        </authorList>
    </citation>
    <scope>NUCLEOTIDE SEQUENCE</scope>
</reference>
<dbReference type="EMBL" id="UINC01163542">
    <property type="protein sequence ID" value="SVD63906.1"/>
    <property type="molecule type" value="Genomic_DNA"/>
</dbReference>
<evidence type="ECO:0000313" key="1">
    <source>
        <dbReference type="EMBL" id="SVD63906.1"/>
    </source>
</evidence>